<proteinExistence type="predicted"/>
<reference evidence="4 5" key="1">
    <citation type="submission" date="2017-09" db="EMBL/GenBank/DDBJ databases">
        <title>Bacterial strain isolated from the female urinary microbiota.</title>
        <authorList>
            <person name="Thomas-White K."/>
            <person name="Kumar N."/>
            <person name="Forster S."/>
            <person name="Putonti C."/>
            <person name="Lawley T."/>
            <person name="Wolfe A.J."/>
        </authorList>
    </citation>
    <scope>NUCLEOTIDE SEQUENCE [LARGE SCALE GENOMIC DNA]</scope>
    <source>
        <strain evidence="4 5">UMB0680</strain>
    </source>
</reference>
<dbReference type="PANTHER" id="PTHR43877">
    <property type="entry name" value="AMINOALKYLPHOSPHONATE N-ACETYLTRANSFERASE-RELATED-RELATED"/>
    <property type="match status" value="1"/>
</dbReference>
<dbReference type="Pfam" id="PF00583">
    <property type="entry name" value="Acetyltransf_1"/>
    <property type="match status" value="1"/>
</dbReference>
<dbReference type="CDD" id="cd04301">
    <property type="entry name" value="NAT_SF"/>
    <property type="match status" value="1"/>
</dbReference>
<dbReference type="InterPro" id="IPR000182">
    <property type="entry name" value="GNAT_dom"/>
</dbReference>
<dbReference type="SUPFAM" id="SSF55729">
    <property type="entry name" value="Acyl-CoA N-acyltransferases (Nat)"/>
    <property type="match status" value="2"/>
</dbReference>
<keyword evidence="2" id="KW-0012">Acyltransferase</keyword>
<feature type="domain" description="N-acetyltransferase" evidence="3">
    <location>
        <begin position="8"/>
        <end position="190"/>
    </location>
</feature>
<protein>
    <submittedName>
        <fullName evidence="4">N-acetyltransferase</fullName>
    </submittedName>
</protein>
<evidence type="ECO:0000256" key="2">
    <source>
        <dbReference type="ARBA" id="ARBA00023315"/>
    </source>
</evidence>
<dbReference type="AlphaFoldDB" id="A0A2N6PJG0"/>
<dbReference type="PROSITE" id="PS51186">
    <property type="entry name" value="GNAT"/>
    <property type="match status" value="1"/>
</dbReference>
<dbReference type="OrthoDB" id="4119890at2"/>
<name>A0A2N6PJG0_9MICO</name>
<comment type="caution">
    <text evidence="4">The sequence shown here is derived from an EMBL/GenBank/DDBJ whole genome shotgun (WGS) entry which is preliminary data.</text>
</comment>
<organism evidence="4 5">
    <name type="scientific">Brevibacterium luteolum</name>
    <dbReference type="NCBI Taxonomy" id="199591"/>
    <lineage>
        <taxon>Bacteria</taxon>
        <taxon>Bacillati</taxon>
        <taxon>Actinomycetota</taxon>
        <taxon>Actinomycetes</taxon>
        <taxon>Micrococcales</taxon>
        <taxon>Brevibacteriaceae</taxon>
        <taxon>Brevibacterium</taxon>
    </lineage>
</organism>
<evidence type="ECO:0000259" key="3">
    <source>
        <dbReference type="PROSITE" id="PS51186"/>
    </source>
</evidence>
<dbReference type="EMBL" id="PNFZ01000002">
    <property type="protein sequence ID" value="PMB98819.1"/>
    <property type="molecule type" value="Genomic_DNA"/>
</dbReference>
<dbReference type="Gene3D" id="3.40.630.30">
    <property type="match status" value="1"/>
</dbReference>
<evidence type="ECO:0000313" key="4">
    <source>
        <dbReference type="EMBL" id="PMB98819.1"/>
    </source>
</evidence>
<keyword evidence="5" id="KW-1185">Reference proteome</keyword>
<sequence>MPACTVAEVARPSSPDHPDWLDHRHLVRLGNAETIGSGEWDTDPAEDYRSEVANTNLHVRRWLARDGETALGHARLGLQLRDTDAAAELAVFVHPDHRGQGIGRRLAEAALTAARSAGARLVHGYVSTPVITEPSAVKLLRSPTGHGVVPADHPGVRLARGLGMTLGQIERVSRYELTGSTELLERAFADAEASAGSDYRVHLWEGGVLDDRLEAMAVLVSRMSIDIPHGGLDIVAERWDAERIRDAYVEYAVTHRVFLAVAEHLPTGELVAYNELASPAASPSNAVEQWDTLVAGPHRGHRLGKLVKAANLLRLRVEVPEAPYVMTWNAAENTPMLRVNEELGFTGFLAEAIFELRL</sequence>
<dbReference type="InterPro" id="IPR050832">
    <property type="entry name" value="Bact_Acetyltransf"/>
</dbReference>
<gene>
    <name evidence="4" type="ORF">CJ198_05825</name>
</gene>
<evidence type="ECO:0000313" key="5">
    <source>
        <dbReference type="Proteomes" id="UP000235703"/>
    </source>
</evidence>
<dbReference type="GO" id="GO:0016747">
    <property type="term" value="F:acyltransferase activity, transferring groups other than amino-acyl groups"/>
    <property type="evidence" value="ECO:0007669"/>
    <property type="project" value="InterPro"/>
</dbReference>
<dbReference type="RefSeq" id="WP_102161626.1">
    <property type="nucleotide sequence ID" value="NZ_PNFZ01000002.1"/>
</dbReference>
<keyword evidence="1 4" id="KW-0808">Transferase</keyword>
<accession>A0A2N6PJG0</accession>
<dbReference type="Proteomes" id="UP000235703">
    <property type="component" value="Unassembled WGS sequence"/>
</dbReference>
<evidence type="ECO:0000256" key="1">
    <source>
        <dbReference type="ARBA" id="ARBA00022679"/>
    </source>
</evidence>
<dbReference type="InterPro" id="IPR016181">
    <property type="entry name" value="Acyl_CoA_acyltransferase"/>
</dbReference>